<comment type="similarity">
    <text evidence="3">Belongs to the SPOT14 family.</text>
</comment>
<evidence type="ECO:0000256" key="2">
    <source>
        <dbReference type="ARBA" id="ARBA00004496"/>
    </source>
</evidence>
<feature type="compositionally biased region" description="Acidic residues" evidence="6">
    <location>
        <begin position="126"/>
        <end position="138"/>
    </location>
</feature>
<feature type="region of interest" description="Disordered" evidence="6">
    <location>
        <begin position="103"/>
        <end position="138"/>
    </location>
</feature>
<comment type="caution">
    <text evidence="7">The sequence shown here is derived from an EMBL/GenBank/DDBJ whole genome shotgun (WGS) entry which is preliminary data.</text>
</comment>
<keyword evidence="8" id="KW-1185">Reference proteome</keyword>
<keyword evidence="4" id="KW-0963">Cytoplasm</keyword>
<evidence type="ECO:0000256" key="1">
    <source>
        <dbReference type="ARBA" id="ARBA00004123"/>
    </source>
</evidence>
<dbReference type="GO" id="GO:0005634">
    <property type="term" value="C:nucleus"/>
    <property type="evidence" value="ECO:0007669"/>
    <property type="project" value="UniProtKB-SubCell"/>
</dbReference>
<evidence type="ECO:0000256" key="4">
    <source>
        <dbReference type="ARBA" id="ARBA00022490"/>
    </source>
</evidence>
<keyword evidence="5" id="KW-0539">Nucleus</keyword>
<dbReference type="PANTHER" id="PTHR14315:SF17">
    <property type="entry name" value="MIP21584P"/>
    <property type="match status" value="1"/>
</dbReference>
<dbReference type="InterPro" id="IPR009786">
    <property type="entry name" value="Spot_14"/>
</dbReference>
<feature type="compositionally biased region" description="Low complexity" evidence="6">
    <location>
        <begin position="112"/>
        <end position="125"/>
    </location>
</feature>
<dbReference type="GO" id="GO:0046890">
    <property type="term" value="P:regulation of lipid biosynthetic process"/>
    <property type="evidence" value="ECO:0007669"/>
    <property type="project" value="TreeGrafter"/>
</dbReference>
<dbReference type="EMBL" id="JARQZJ010000122">
    <property type="protein sequence ID" value="KAK9889031.1"/>
    <property type="molecule type" value="Genomic_DNA"/>
</dbReference>
<dbReference type="Gene3D" id="6.10.140.1610">
    <property type="match status" value="1"/>
</dbReference>
<evidence type="ECO:0000313" key="7">
    <source>
        <dbReference type="EMBL" id="KAK9889031.1"/>
    </source>
</evidence>
<dbReference type="AlphaFoldDB" id="A0AAW1V052"/>
<accession>A0AAW1V052</accession>
<organism evidence="7 8">
    <name type="scientific">Henosepilachna vigintioctopunctata</name>
    <dbReference type="NCBI Taxonomy" id="420089"/>
    <lineage>
        <taxon>Eukaryota</taxon>
        <taxon>Metazoa</taxon>
        <taxon>Ecdysozoa</taxon>
        <taxon>Arthropoda</taxon>
        <taxon>Hexapoda</taxon>
        <taxon>Insecta</taxon>
        <taxon>Pterygota</taxon>
        <taxon>Neoptera</taxon>
        <taxon>Endopterygota</taxon>
        <taxon>Coleoptera</taxon>
        <taxon>Polyphaga</taxon>
        <taxon>Cucujiformia</taxon>
        <taxon>Coccinelloidea</taxon>
        <taxon>Coccinellidae</taxon>
        <taxon>Epilachninae</taxon>
        <taxon>Epilachnini</taxon>
        <taxon>Henosepilachna</taxon>
    </lineage>
</organism>
<protein>
    <recommendedName>
        <fullName evidence="9">Mid1-interacting protein 1</fullName>
    </recommendedName>
</protein>
<comment type="subcellular location">
    <subcellularLocation>
        <location evidence="2">Cytoplasm</location>
    </subcellularLocation>
    <subcellularLocation>
        <location evidence="1">Nucleus</location>
    </subcellularLocation>
</comment>
<evidence type="ECO:0000256" key="3">
    <source>
        <dbReference type="ARBA" id="ARBA00009488"/>
    </source>
</evidence>
<dbReference type="GO" id="GO:0005829">
    <property type="term" value="C:cytosol"/>
    <property type="evidence" value="ECO:0007669"/>
    <property type="project" value="TreeGrafter"/>
</dbReference>
<sequence>MSVKIERNSLRRIARNDDTEFSHHSILHAMEKFVKSVNTMDETILVPCRLMDLKVGDEYDPTTKDSSGHVVKELLRSADLYKVYTMIHDVKGDLVWGRETNNKRQGHIRRPSTASVASSSSLTSDSESDGGTETDSGIEEVQEVNYSDRTASVTTDFRMHLVGLTNSLKQMTEAANYLTSRYQHDIGGP</sequence>
<evidence type="ECO:0000313" key="8">
    <source>
        <dbReference type="Proteomes" id="UP001431783"/>
    </source>
</evidence>
<proteinExistence type="inferred from homology"/>
<gene>
    <name evidence="7" type="ORF">WA026_004315</name>
</gene>
<dbReference type="Pfam" id="PF07084">
    <property type="entry name" value="Spot_14"/>
    <property type="match status" value="1"/>
</dbReference>
<dbReference type="PANTHER" id="PTHR14315">
    <property type="entry name" value="SPOT14 FAMILY MEMBER"/>
    <property type="match status" value="1"/>
</dbReference>
<dbReference type="InterPro" id="IPR053719">
    <property type="entry name" value="Lipogen_MT_Stabilize_sf"/>
</dbReference>
<name>A0AAW1V052_9CUCU</name>
<reference evidence="7 8" key="1">
    <citation type="submission" date="2023-03" db="EMBL/GenBank/DDBJ databases">
        <title>Genome insight into feeding habits of ladybird beetles.</title>
        <authorList>
            <person name="Li H.-S."/>
            <person name="Huang Y.-H."/>
            <person name="Pang H."/>
        </authorList>
    </citation>
    <scope>NUCLEOTIDE SEQUENCE [LARGE SCALE GENOMIC DNA]</scope>
    <source>
        <strain evidence="7">SYSU_2023b</strain>
        <tissue evidence="7">Whole body</tissue>
    </source>
</reference>
<evidence type="ECO:0000256" key="5">
    <source>
        <dbReference type="ARBA" id="ARBA00023242"/>
    </source>
</evidence>
<evidence type="ECO:0000256" key="6">
    <source>
        <dbReference type="SAM" id="MobiDB-lite"/>
    </source>
</evidence>
<evidence type="ECO:0008006" key="9">
    <source>
        <dbReference type="Google" id="ProtNLM"/>
    </source>
</evidence>
<dbReference type="Proteomes" id="UP001431783">
    <property type="component" value="Unassembled WGS sequence"/>
</dbReference>